<proteinExistence type="predicted"/>
<protein>
    <submittedName>
        <fullName evidence="2">Uncharacterized protein</fullName>
    </submittedName>
</protein>
<sequence length="159" mass="17290">MPEKAFEIAYDAAKLTLSQQDGTISNVRNRATTLFTAASLAVTFTAGVGLISSAEKSARHYPEWAAFALLAVLSLMASAVMVVHWPVKSFHYGPSATVILRLHEESKDEDAIRLAVTQAMIAGGIENRRGIKRLQSALRMIVGLLWIEILIILIAIVTT</sequence>
<dbReference type="AlphaFoldDB" id="A0A4R7TCS6"/>
<keyword evidence="1" id="KW-0812">Transmembrane</keyword>
<evidence type="ECO:0000313" key="2">
    <source>
        <dbReference type="EMBL" id="TDU89845.1"/>
    </source>
</evidence>
<dbReference type="RefSeq" id="WP_133979858.1">
    <property type="nucleotide sequence ID" value="NZ_SOCE01000001.1"/>
</dbReference>
<reference evidence="2 3" key="1">
    <citation type="submission" date="2019-03" db="EMBL/GenBank/DDBJ databases">
        <title>Genomic Encyclopedia of Type Strains, Phase III (KMG-III): the genomes of soil and plant-associated and newly described type strains.</title>
        <authorList>
            <person name="Whitman W."/>
        </authorList>
    </citation>
    <scope>NUCLEOTIDE SEQUENCE [LARGE SCALE GENOMIC DNA]</scope>
    <source>
        <strain evidence="2 3">VKM Ac-2575</strain>
    </source>
</reference>
<keyword evidence="1" id="KW-0472">Membrane</keyword>
<accession>A0A4R7TCS6</accession>
<feature type="transmembrane region" description="Helical" evidence="1">
    <location>
        <begin position="137"/>
        <end position="157"/>
    </location>
</feature>
<organism evidence="2 3">
    <name type="scientific">Kribbella voronezhensis</name>
    <dbReference type="NCBI Taxonomy" id="2512212"/>
    <lineage>
        <taxon>Bacteria</taxon>
        <taxon>Bacillati</taxon>
        <taxon>Actinomycetota</taxon>
        <taxon>Actinomycetes</taxon>
        <taxon>Propionibacteriales</taxon>
        <taxon>Kribbellaceae</taxon>
        <taxon>Kribbella</taxon>
    </lineage>
</organism>
<dbReference type="EMBL" id="SOCE01000001">
    <property type="protein sequence ID" value="TDU89845.1"/>
    <property type="molecule type" value="Genomic_DNA"/>
</dbReference>
<dbReference type="Proteomes" id="UP000295151">
    <property type="component" value="Unassembled WGS sequence"/>
</dbReference>
<feature type="transmembrane region" description="Helical" evidence="1">
    <location>
        <begin position="34"/>
        <end position="52"/>
    </location>
</feature>
<comment type="caution">
    <text evidence="2">The sequence shown here is derived from an EMBL/GenBank/DDBJ whole genome shotgun (WGS) entry which is preliminary data.</text>
</comment>
<dbReference type="OrthoDB" id="5195095at2"/>
<keyword evidence="3" id="KW-1185">Reference proteome</keyword>
<keyword evidence="1" id="KW-1133">Transmembrane helix</keyword>
<gene>
    <name evidence="2" type="ORF">EV138_3422</name>
</gene>
<feature type="transmembrane region" description="Helical" evidence="1">
    <location>
        <begin position="64"/>
        <end position="85"/>
    </location>
</feature>
<evidence type="ECO:0000256" key="1">
    <source>
        <dbReference type="SAM" id="Phobius"/>
    </source>
</evidence>
<name>A0A4R7TCS6_9ACTN</name>
<evidence type="ECO:0000313" key="3">
    <source>
        <dbReference type="Proteomes" id="UP000295151"/>
    </source>
</evidence>